<comment type="catalytic activity">
    <reaction evidence="1 3">
        <text>aldehydo-D-ribose 5-phosphate = D-ribulose 5-phosphate</text>
        <dbReference type="Rhea" id="RHEA:14657"/>
        <dbReference type="ChEBI" id="CHEBI:58121"/>
        <dbReference type="ChEBI" id="CHEBI:58273"/>
        <dbReference type="EC" id="5.3.1.6"/>
    </reaction>
</comment>
<proteinExistence type="inferred from homology"/>
<evidence type="ECO:0000313" key="4">
    <source>
        <dbReference type="EMBL" id="MDR6722415.1"/>
    </source>
</evidence>
<reference evidence="4" key="1">
    <citation type="submission" date="2023-07" db="EMBL/GenBank/DDBJ databases">
        <title>Sorghum-associated microbial communities from plants grown in Nebraska, USA.</title>
        <authorList>
            <person name="Schachtman D."/>
        </authorList>
    </citation>
    <scope>NUCLEOTIDE SEQUENCE</scope>
    <source>
        <strain evidence="4">BE80</strain>
    </source>
</reference>
<feature type="active site" description="Proton acceptor" evidence="3">
    <location>
        <position position="102"/>
    </location>
</feature>
<dbReference type="GO" id="GO:0009052">
    <property type="term" value="P:pentose-phosphate shunt, non-oxidative branch"/>
    <property type="evidence" value="ECO:0007669"/>
    <property type="project" value="UniProtKB-UniRule"/>
</dbReference>
<organism evidence="4 5">
    <name type="scientific">Paenibacillus amylolyticus</name>
    <dbReference type="NCBI Taxonomy" id="1451"/>
    <lineage>
        <taxon>Bacteria</taxon>
        <taxon>Bacillati</taxon>
        <taxon>Bacillota</taxon>
        <taxon>Bacilli</taxon>
        <taxon>Bacillales</taxon>
        <taxon>Paenibacillaceae</taxon>
        <taxon>Paenibacillus</taxon>
    </lineage>
</organism>
<comment type="similarity">
    <text evidence="3">Belongs to the ribose 5-phosphate isomerase family.</text>
</comment>
<dbReference type="InterPro" id="IPR004788">
    <property type="entry name" value="Ribose5P_isomerase_type_A"/>
</dbReference>
<evidence type="ECO:0000256" key="3">
    <source>
        <dbReference type="HAMAP-Rule" id="MF_00170"/>
    </source>
</evidence>
<dbReference type="Proteomes" id="UP001254832">
    <property type="component" value="Unassembled WGS sequence"/>
</dbReference>
<dbReference type="Pfam" id="PF06026">
    <property type="entry name" value="Rib_5-P_isom_A"/>
    <property type="match status" value="1"/>
</dbReference>
<dbReference type="GO" id="GO:0005829">
    <property type="term" value="C:cytosol"/>
    <property type="evidence" value="ECO:0007669"/>
    <property type="project" value="TreeGrafter"/>
</dbReference>
<dbReference type="RefSeq" id="WP_056700424.1">
    <property type="nucleotide sequence ID" value="NZ_JAVDTR010000002.1"/>
</dbReference>
<evidence type="ECO:0000256" key="1">
    <source>
        <dbReference type="ARBA" id="ARBA00001713"/>
    </source>
</evidence>
<protein>
    <recommendedName>
        <fullName evidence="3">Ribose-5-phosphate isomerase A</fullName>
        <ecNumber evidence="3">5.3.1.6</ecNumber>
    </recommendedName>
    <alternativeName>
        <fullName evidence="3">Phosphoriboisomerase A</fullName>
        <shortName evidence="3">PRI</shortName>
    </alternativeName>
</protein>
<dbReference type="HAMAP" id="MF_00170">
    <property type="entry name" value="Rib_5P_isom_A"/>
    <property type="match status" value="1"/>
</dbReference>
<sequence length="224" mass="24423">MNLKQIAAERAAEYIQDGMKVGLGTGSTAYYAICKLGERVRDGLQIQAVATSEASDKLAREWGIPIIPFDQIGRLDITIDGADEVDPNFNLIKGGGGALLREKIVAANSDQLIIVADGSKAVDKLGRFPLPVEVVPFASEWTFKALESMGCFPEWRMNGDERYLTDNGNLIADCRMEAIEQAPELNIKLNMLPGVVDNGLFINMANIVILAKEDGSIDELHRSN</sequence>
<feature type="binding site" evidence="3">
    <location>
        <begin position="93"/>
        <end position="96"/>
    </location>
    <ligand>
        <name>substrate</name>
    </ligand>
</feature>
<dbReference type="InterPro" id="IPR037171">
    <property type="entry name" value="NagB/RpiA_transferase-like"/>
</dbReference>
<dbReference type="PANTHER" id="PTHR11934:SF0">
    <property type="entry name" value="RIBOSE-5-PHOSPHATE ISOMERASE"/>
    <property type="match status" value="1"/>
</dbReference>
<dbReference type="Gene3D" id="3.40.50.1360">
    <property type="match status" value="1"/>
</dbReference>
<comment type="function">
    <text evidence="3">Catalyzes the reversible conversion of ribose-5-phosphate to ribulose 5-phosphate.</text>
</comment>
<dbReference type="NCBIfam" id="NF001924">
    <property type="entry name" value="PRK00702.1"/>
    <property type="match status" value="1"/>
</dbReference>
<name>A0AAP5GXI4_PAEAM</name>
<dbReference type="AlphaFoldDB" id="A0AAP5GXI4"/>
<dbReference type="InterPro" id="IPR020672">
    <property type="entry name" value="Ribose5P_isomerase_typA_subgr"/>
</dbReference>
<dbReference type="CDD" id="cd01398">
    <property type="entry name" value="RPI_A"/>
    <property type="match status" value="1"/>
</dbReference>
<comment type="subunit">
    <text evidence="3">Homodimer.</text>
</comment>
<dbReference type="Gene3D" id="3.30.70.260">
    <property type="match status" value="1"/>
</dbReference>
<comment type="caution">
    <text evidence="4">The sequence shown here is derived from an EMBL/GenBank/DDBJ whole genome shotgun (WGS) entry which is preliminary data.</text>
</comment>
<feature type="binding site" evidence="3">
    <location>
        <begin position="80"/>
        <end position="83"/>
    </location>
    <ligand>
        <name>substrate</name>
    </ligand>
</feature>
<feature type="binding site" evidence="3">
    <location>
        <position position="120"/>
    </location>
    <ligand>
        <name>substrate</name>
    </ligand>
</feature>
<evidence type="ECO:0000313" key="5">
    <source>
        <dbReference type="Proteomes" id="UP001254832"/>
    </source>
</evidence>
<feature type="binding site" evidence="3">
    <location>
        <begin position="25"/>
        <end position="28"/>
    </location>
    <ligand>
        <name>substrate</name>
    </ligand>
</feature>
<dbReference type="EC" id="5.3.1.6" evidence="3"/>
<accession>A0AAP5GXI4</accession>
<keyword evidence="2 3" id="KW-0413">Isomerase</keyword>
<dbReference type="GO" id="GO:0006014">
    <property type="term" value="P:D-ribose metabolic process"/>
    <property type="evidence" value="ECO:0007669"/>
    <property type="project" value="TreeGrafter"/>
</dbReference>
<dbReference type="SUPFAM" id="SSF75445">
    <property type="entry name" value="D-ribose-5-phosphate isomerase (RpiA), lid domain"/>
    <property type="match status" value="1"/>
</dbReference>
<dbReference type="FunFam" id="3.40.50.1360:FF:000001">
    <property type="entry name" value="Ribose-5-phosphate isomerase A"/>
    <property type="match status" value="1"/>
</dbReference>
<dbReference type="NCBIfam" id="TIGR00021">
    <property type="entry name" value="rpiA"/>
    <property type="match status" value="1"/>
</dbReference>
<dbReference type="GO" id="GO:0004751">
    <property type="term" value="F:ribose-5-phosphate isomerase activity"/>
    <property type="evidence" value="ECO:0007669"/>
    <property type="project" value="UniProtKB-UniRule"/>
</dbReference>
<evidence type="ECO:0000256" key="2">
    <source>
        <dbReference type="ARBA" id="ARBA00023235"/>
    </source>
</evidence>
<dbReference type="PANTHER" id="PTHR11934">
    <property type="entry name" value="RIBOSE-5-PHOSPHATE ISOMERASE"/>
    <property type="match status" value="1"/>
</dbReference>
<gene>
    <name evidence="3" type="primary">rpiA</name>
    <name evidence="4" type="ORF">J2W91_000863</name>
</gene>
<comment type="pathway">
    <text evidence="3">Carbohydrate degradation; pentose phosphate pathway; D-ribose 5-phosphate from D-ribulose 5-phosphate (non-oxidative stage): step 1/1.</text>
</comment>
<dbReference type="EMBL" id="JAVDTR010000002">
    <property type="protein sequence ID" value="MDR6722415.1"/>
    <property type="molecule type" value="Genomic_DNA"/>
</dbReference>
<dbReference type="SUPFAM" id="SSF100950">
    <property type="entry name" value="NagB/RpiA/CoA transferase-like"/>
    <property type="match status" value="1"/>
</dbReference>